<name>A0A820PCU4_9BILA</name>
<dbReference type="Proteomes" id="UP000663844">
    <property type="component" value="Unassembled WGS sequence"/>
</dbReference>
<organism evidence="1 2">
    <name type="scientific">Adineta steineri</name>
    <dbReference type="NCBI Taxonomy" id="433720"/>
    <lineage>
        <taxon>Eukaryota</taxon>
        <taxon>Metazoa</taxon>
        <taxon>Spiralia</taxon>
        <taxon>Gnathifera</taxon>
        <taxon>Rotifera</taxon>
        <taxon>Eurotatoria</taxon>
        <taxon>Bdelloidea</taxon>
        <taxon>Adinetida</taxon>
        <taxon>Adinetidae</taxon>
        <taxon>Adineta</taxon>
    </lineage>
</organism>
<sequence length="16" mass="1631">MLFGRSSEPAVPATPA</sequence>
<evidence type="ECO:0000313" key="2">
    <source>
        <dbReference type="Proteomes" id="UP000663844"/>
    </source>
</evidence>
<proteinExistence type="predicted"/>
<evidence type="ECO:0000313" key="1">
    <source>
        <dbReference type="EMBL" id="CAF4403160.1"/>
    </source>
</evidence>
<protein>
    <submittedName>
        <fullName evidence="1">Uncharacterized protein</fullName>
    </submittedName>
</protein>
<comment type="caution">
    <text evidence="1">The sequence shown here is derived from an EMBL/GenBank/DDBJ whole genome shotgun (WGS) entry which is preliminary data.</text>
</comment>
<feature type="non-terminal residue" evidence="1">
    <location>
        <position position="16"/>
    </location>
</feature>
<accession>A0A820PCU4</accession>
<reference evidence="1" key="1">
    <citation type="submission" date="2021-02" db="EMBL/GenBank/DDBJ databases">
        <authorList>
            <person name="Nowell W R."/>
        </authorList>
    </citation>
    <scope>NUCLEOTIDE SEQUENCE</scope>
</reference>
<dbReference type="AlphaFoldDB" id="A0A820PCU4"/>
<gene>
    <name evidence="1" type="ORF">OXD698_LOCUS51576</name>
</gene>
<dbReference type="EMBL" id="CAJOAZ010026665">
    <property type="protein sequence ID" value="CAF4403160.1"/>
    <property type="molecule type" value="Genomic_DNA"/>
</dbReference>